<dbReference type="EMBL" id="JAOCDG010000003">
    <property type="protein sequence ID" value="MDH0687104.1"/>
    <property type="molecule type" value="Genomic_DNA"/>
</dbReference>
<keyword evidence="1" id="KW-0489">Methyltransferase</keyword>
<reference evidence="1" key="1">
    <citation type="submission" date="2022-09" db="EMBL/GenBank/DDBJ databases">
        <title>Intensive care unit water sources are persistently colonized with multi-drug resistant bacteria and are the site of extensive horizontal gene transfer of antibiotic resistance genes.</title>
        <authorList>
            <person name="Diorio-Toth L."/>
        </authorList>
    </citation>
    <scope>NUCLEOTIDE SEQUENCE</scope>
    <source>
        <strain evidence="1">GD03864</strain>
    </source>
</reference>
<dbReference type="SUPFAM" id="SSF53335">
    <property type="entry name" value="S-adenosyl-L-methionine-dependent methyltransferases"/>
    <property type="match status" value="1"/>
</dbReference>
<proteinExistence type="predicted"/>
<dbReference type="RefSeq" id="WP_279649055.1">
    <property type="nucleotide sequence ID" value="NZ_JAOCDG010000003.1"/>
</dbReference>
<name>A0ABD4XW64_STUST</name>
<gene>
    <name evidence="1" type="ORF">N5D09_03250</name>
</gene>
<keyword evidence="1" id="KW-0808">Transferase</keyword>
<evidence type="ECO:0000313" key="1">
    <source>
        <dbReference type="EMBL" id="MDH0687104.1"/>
    </source>
</evidence>
<sequence>MSQKKALDQYPTPAWVAECLVREHFADLSAVDVVVDPTCGPGRFLQAVPSHVSAFGVEIDPELAGIARSLTGRQVITGDFFKVELPARPTAFIGNPPFKLALVDRLLDRAHDLLQDEGRVGLILPCYAFQTAGRVVRYSSDWSLQQQMIPRSIYPGLSKPLMFAIFRKDRRRLMIGLSLYHEAAFVQALPEDLQEALVEGPVTWGGLVISAITAAGGEAALADIYDYVCARRPTANPHWKEQVRKICQARARRTGRGRYAMVQDVISNVAIA</sequence>
<comment type="caution">
    <text evidence="1">The sequence shown here is derived from an EMBL/GenBank/DDBJ whole genome shotgun (WGS) entry which is preliminary data.</text>
</comment>
<accession>A0ABD4XW64</accession>
<dbReference type="PRINTS" id="PR00507">
    <property type="entry name" value="N12N6MTFRASE"/>
</dbReference>
<evidence type="ECO:0000313" key="2">
    <source>
        <dbReference type="Proteomes" id="UP001161139"/>
    </source>
</evidence>
<dbReference type="GO" id="GO:0032259">
    <property type="term" value="P:methylation"/>
    <property type="evidence" value="ECO:0007669"/>
    <property type="project" value="UniProtKB-KW"/>
</dbReference>
<dbReference type="Proteomes" id="UP001161139">
    <property type="component" value="Unassembled WGS sequence"/>
</dbReference>
<protein>
    <submittedName>
        <fullName evidence="1">Class I SAM-dependent methyltransferase</fullName>
    </submittedName>
</protein>
<dbReference type="Gene3D" id="3.40.50.150">
    <property type="entry name" value="Vaccinia Virus protein VP39"/>
    <property type="match status" value="1"/>
</dbReference>
<dbReference type="AlphaFoldDB" id="A0ABD4XW64"/>
<organism evidence="1 2">
    <name type="scientific">Stutzerimonas stutzeri</name>
    <name type="common">Pseudomonas stutzeri</name>
    <dbReference type="NCBI Taxonomy" id="316"/>
    <lineage>
        <taxon>Bacteria</taxon>
        <taxon>Pseudomonadati</taxon>
        <taxon>Pseudomonadota</taxon>
        <taxon>Gammaproteobacteria</taxon>
        <taxon>Pseudomonadales</taxon>
        <taxon>Pseudomonadaceae</taxon>
        <taxon>Stutzerimonas</taxon>
    </lineage>
</organism>
<dbReference type="CDD" id="cd02440">
    <property type="entry name" value="AdoMet_MTases"/>
    <property type="match status" value="1"/>
</dbReference>
<dbReference type="GO" id="GO:0008168">
    <property type="term" value="F:methyltransferase activity"/>
    <property type="evidence" value="ECO:0007669"/>
    <property type="project" value="UniProtKB-KW"/>
</dbReference>
<dbReference type="InterPro" id="IPR029063">
    <property type="entry name" value="SAM-dependent_MTases_sf"/>
</dbReference>